<dbReference type="InterPro" id="IPR029065">
    <property type="entry name" value="Enolase_C-like"/>
</dbReference>
<evidence type="ECO:0000256" key="5">
    <source>
        <dbReference type="ARBA" id="ARBA00023235"/>
    </source>
</evidence>
<dbReference type="InterPro" id="IPR018110">
    <property type="entry name" value="Mandel_Rmase/mucon_lact_enz_CS"/>
</dbReference>
<dbReference type="FunFam" id="3.30.390.10:FF:000009">
    <property type="entry name" value="Hydrophobic dipeptide epimerase"/>
    <property type="match status" value="1"/>
</dbReference>
<evidence type="ECO:0000256" key="1">
    <source>
        <dbReference type="ARBA" id="ARBA00001946"/>
    </source>
</evidence>
<evidence type="ECO:0000313" key="7">
    <source>
        <dbReference type="EMBL" id="GAA5064286.1"/>
    </source>
</evidence>
<dbReference type="SFLD" id="SFLDF00009">
    <property type="entry name" value="o-succinylbenzoate_synthase"/>
    <property type="match status" value="1"/>
</dbReference>
<evidence type="ECO:0000256" key="4">
    <source>
        <dbReference type="ARBA" id="ARBA00022842"/>
    </source>
</evidence>
<dbReference type="SUPFAM" id="SSF54826">
    <property type="entry name" value="Enolase N-terminal domain-like"/>
    <property type="match status" value="1"/>
</dbReference>
<dbReference type="InterPro" id="IPR013342">
    <property type="entry name" value="Mandelate_racemase_C"/>
</dbReference>
<dbReference type="GO" id="GO:0016855">
    <property type="term" value="F:racemase and epimerase activity, acting on amino acids and derivatives"/>
    <property type="evidence" value="ECO:0007669"/>
    <property type="project" value="InterPro"/>
</dbReference>
<evidence type="ECO:0000259" key="6">
    <source>
        <dbReference type="SMART" id="SM00922"/>
    </source>
</evidence>
<keyword evidence="5" id="KW-0413">Isomerase</keyword>
<keyword evidence="8" id="KW-1185">Reference proteome</keyword>
<dbReference type="PANTHER" id="PTHR48073:SF2">
    <property type="entry name" value="O-SUCCINYLBENZOATE SYNTHASE"/>
    <property type="match status" value="1"/>
</dbReference>
<protein>
    <submittedName>
        <fullName evidence="7">Dipeptide epimerase</fullName>
    </submittedName>
</protein>
<keyword evidence="4" id="KW-0460">Magnesium</keyword>
<proteinExistence type="inferred from homology"/>
<feature type="domain" description="Mandelate racemase/muconate lactonizing enzyme C-terminal" evidence="6">
    <location>
        <begin position="143"/>
        <end position="239"/>
    </location>
</feature>
<evidence type="ECO:0000256" key="2">
    <source>
        <dbReference type="ARBA" id="ARBA00008031"/>
    </source>
</evidence>
<keyword evidence="3" id="KW-0479">Metal-binding</keyword>
<dbReference type="PANTHER" id="PTHR48073">
    <property type="entry name" value="O-SUCCINYLBENZOATE SYNTHASE-RELATED"/>
    <property type="match status" value="1"/>
</dbReference>
<dbReference type="GO" id="GO:0009063">
    <property type="term" value="P:amino acid catabolic process"/>
    <property type="evidence" value="ECO:0007669"/>
    <property type="project" value="InterPro"/>
</dbReference>
<dbReference type="GO" id="GO:0046872">
    <property type="term" value="F:metal ion binding"/>
    <property type="evidence" value="ECO:0007669"/>
    <property type="project" value="UniProtKB-KW"/>
</dbReference>
<evidence type="ECO:0000313" key="8">
    <source>
        <dbReference type="Proteomes" id="UP001501729"/>
    </source>
</evidence>
<gene>
    <name evidence="7" type="ORF">GCM10025751_53680</name>
</gene>
<organism evidence="7 8">
    <name type="scientific">Haladaptatus pallidirubidus</name>
    <dbReference type="NCBI Taxonomy" id="1008152"/>
    <lineage>
        <taxon>Archaea</taxon>
        <taxon>Methanobacteriati</taxon>
        <taxon>Methanobacteriota</taxon>
        <taxon>Stenosarchaea group</taxon>
        <taxon>Halobacteria</taxon>
        <taxon>Halobacteriales</taxon>
        <taxon>Haladaptataceae</taxon>
        <taxon>Haladaptatus</taxon>
    </lineage>
</organism>
<dbReference type="CDD" id="cd03319">
    <property type="entry name" value="L-Ala-DL-Glu_epimerase"/>
    <property type="match status" value="1"/>
</dbReference>
<dbReference type="SFLD" id="SFLDS00001">
    <property type="entry name" value="Enolase"/>
    <property type="match status" value="1"/>
</dbReference>
<dbReference type="Pfam" id="PF13378">
    <property type="entry name" value="MR_MLE_C"/>
    <property type="match status" value="1"/>
</dbReference>
<dbReference type="Gene3D" id="3.20.20.120">
    <property type="entry name" value="Enolase-like C-terminal domain"/>
    <property type="match status" value="1"/>
</dbReference>
<comment type="similarity">
    <text evidence="2">Belongs to the mandelate racemase/muconate lactonizing enzyme family.</text>
</comment>
<dbReference type="Pfam" id="PF02746">
    <property type="entry name" value="MR_MLE_N"/>
    <property type="match status" value="1"/>
</dbReference>
<dbReference type="AlphaFoldDB" id="A0AAV3URA1"/>
<dbReference type="Gene3D" id="3.30.390.10">
    <property type="entry name" value="Enolase-like, N-terminal domain"/>
    <property type="match status" value="1"/>
</dbReference>
<dbReference type="InterPro" id="IPR013341">
    <property type="entry name" value="Mandelate_racemase_N_dom"/>
</dbReference>
<dbReference type="SMART" id="SM00922">
    <property type="entry name" value="MR_MLE"/>
    <property type="match status" value="1"/>
</dbReference>
<reference evidence="7 8" key="1">
    <citation type="journal article" date="2019" name="Int. J. Syst. Evol. Microbiol.">
        <title>The Global Catalogue of Microorganisms (GCM) 10K type strain sequencing project: providing services to taxonomists for standard genome sequencing and annotation.</title>
        <authorList>
            <consortium name="The Broad Institute Genomics Platform"/>
            <consortium name="The Broad Institute Genome Sequencing Center for Infectious Disease"/>
            <person name="Wu L."/>
            <person name="Ma J."/>
        </authorList>
    </citation>
    <scope>NUCLEOTIDE SEQUENCE [LARGE SCALE GENOMIC DNA]</scope>
    <source>
        <strain evidence="7 8">JCM 17504</strain>
    </source>
</reference>
<dbReference type="InterPro" id="IPR029017">
    <property type="entry name" value="Enolase-like_N"/>
</dbReference>
<dbReference type="EMBL" id="BAABKX010000030">
    <property type="protein sequence ID" value="GAA5064286.1"/>
    <property type="molecule type" value="Genomic_DNA"/>
</dbReference>
<dbReference type="InterPro" id="IPR034603">
    <property type="entry name" value="Dipeptide_epimerase"/>
</dbReference>
<dbReference type="InterPro" id="IPR036849">
    <property type="entry name" value="Enolase-like_C_sf"/>
</dbReference>
<comment type="caution">
    <text evidence="7">The sequence shown here is derived from an EMBL/GenBank/DDBJ whole genome shotgun (WGS) entry which is preliminary data.</text>
</comment>
<dbReference type="SFLD" id="SFLDG00180">
    <property type="entry name" value="muconate_cycloisomerase"/>
    <property type="match status" value="1"/>
</dbReference>
<sequence length="370" mass="39833">MRIERVTIHQYNIPLEEPFVTALNPIPELERVLVEVETDVGITGLGEAAPAYEVTGETQRSTAAVIEDILAPLVLDTNPLDIERIVGDMEALVDGSRTAHAGIELALQDIRGKAAEMPLYRLLGGNATESVINVPKVLSIKDPGEMAEDAVDAVEAGYKQIKIKVGDKPETDVKRVEKIATAVPESVSLKADANQGWGDAKTALRALQGISDYLDVIEQPVAKENVEDLVTLRNRVDIPVMPDESVKTASDCLDLVNRGAGDIYNIKLMKTGGIGEAIRLNTVAEADNRPTQLGSMVEGGVGTAAGVHFCLAFENVIWNEMVGPFMTTANVTDLDFTVPEISVEGPGLGIEIDRDKLDELRTDCTVIGRQ</sequence>
<comment type="cofactor">
    <cofactor evidence="1">
        <name>Mg(2+)</name>
        <dbReference type="ChEBI" id="CHEBI:18420"/>
    </cofactor>
</comment>
<accession>A0AAV3URA1</accession>
<dbReference type="SUPFAM" id="SSF51604">
    <property type="entry name" value="Enolase C-terminal domain-like"/>
    <property type="match status" value="1"/>
</dbReference>
<evidence type="ECO:0000256" key="3">
    <source>
        <dbReference type="ARBA" id="ARBA00022723"/>
    </source>
</evidence>
<dbReference type="Proteomes" id="UP001501729">
    <property type="component" value="Unassembled WGS sequence"/>
</dbReference>
<name>A0AAV3URA1_9EURY</name>
<dbReference type="PROSITE" id="PS00908">
    <property type="entry name" value="MR_MLE_1"/>
    <property type="match status" value="1"/>
</dbReference>